<reference evidence="1 2" key="1">
    <citation type="journal article" date="2019" name="Sci. Rep.">
        <title>Orb-weaving spider Araneus ventricosus genome elucidates the spidroin gene catalogue.</title>
        <authorList>
            <person name="Kono N."/>
            <person name="Nakamura H."/>
            <person name="Ohtoshi R."/>
            <person name="Moran D.A.P."/>
            <person name="Shinohara A."/>
            <person name="Yoshida Y."/>
            <person name="Fujiwara M."/>
            <person name="Mori M."/>
            <person name="Tomita M."/>
            <person name="Arakawa K."/>
        </authorList>
    </citation>
    <scope>NUCLEOTIDE SEQUENCE [LARGE SCALE GENOMIC DNA]</scope>
</reference>
<protein>
    <submittedName>
        <fullName evidence="1">Uncharacterized protein</fullName>
    </submittedName>
</protein>
<keyword evidence="2" id="KW-1185">Reference proteome</keyword>
<dbReference type="EMBL" id="BGPR01000170">
    <property type="protein sequence ID" value="GBM01526.1"/>
    <property type="molecule type" value="Genomic_DNA"/>
</dbReference>
<gene>
    <name evidence="1" type="ORF">AVEN_209330_1</name>
</gene>
<evidence type="ECO:0000313" key="2">
    <source>
        <dbReference type="Proteomes" id="UP000499080"/>
    </source>
</evidence>
<evidence type="ECO:0000313" key="1">
    <source>
        <dbReference type="EMBL" id="GBM01526.1"/>
    </source>
</evidence>
<proteinExistence type="predicted"/>
<organism evidence="1 2">
    <name type="scientific">Araneus ventricosus</name>
    <name type="common">Orbweaver spider</name>
    <name type="synonym">Epeira ventricosa</name>
    <dbReference type="NCBI Taxonomy" id="182803"/>
    <lineage>
        <taxon>Eukaryota</taxon>
        <taxon>Metazoa</taxon>
        <taxon>Ecdysozoa</taxon>
        <taxon>Arthropoda</taxon>
        <taxon>Chelicerata</taxon>
        <taxon>Arachnida</taxon>
        <taxon>Araneae</taxon>
        <taxon>Araneomorphae</taxon>
        <taxon>Entelegynae</taxon>
        <taxon>Araneoidea</taxon>
        <taxon>Araneidae</taxon>
        <taxon>Araneus</taxon>
    </lineage>
</organism>
<dbReference type="AlphaFoldDB" id="A0A4Y2CCD6"/>
<dbReference type="Proteomes" id="UP000499080">
    <property type="component" value="Unassembled WGS sequence"/>
</dbReference>
<name>A0A4Y2CCD6_ARAVE</name>
<comment type="caution">
    <text evidence="1">The sequence shown here is derived from an EMBL/GenBank/DDBJ whole genome shotgun (WGS) entry which is preliminary data.</text>
</comment>
<accession>A0A4Y2CCD6</accession>
<sequence length="114" mass="12951">MVLPLKAEATALHWALVGLRKVGRFMTHLRSSCVVPSGTSVAEVWMSRRGKRRGITIVTVAKRGNKLETDLSFVNDLLWTDECTFSRTGLVNRQNTLFWSLQNPHVIRPNNYQV</sequence>